<protein>
    <submittedName>
        <fullName evidence="2">Uncharacterized protein</fullName>
    </submittedName>
</protein>
<proteinExistence type="predicted"/>
<dbReference type="RefSeq" id="WP_215373927.1">
    <property type="nucleotide sequence ID" value="NZ_JAGTIS010000005.1"/>
</dbReference>
<feature type="region of interest" description="Disordered" evidence="1">
    <location>
        <begin position="1"/>
        <end position="47"/>
    </location>
</feature>
<organism evidence="2 3">
    <name type="scientific">Metapseudomonas boanensis</name>
    <dbReference type="NCBI Taxonomy" id="2822138"/>
    <lineage>
        <taxon>Bacteria</taxon>
        <taxon>Pseudomonadati</taxon>
        <taxon>Pseudomonadota</taxon>
        <taxon>Gammaproteobacteria</taxon>
        <taxon>Pseudomonadales</taxon>
        <taxon>Pseudomonadaceae</taxon>
        <taxon>Metapseudomonas</taxon>
    </lineage>
</organism>
<sequence length="47" mass="5212">MSTDPNVRTPDPKPQGPSKPPETVPAPDVKRMSNNAPSKDKRPDDWE</sequence>
<evidence type="ECO:0000313" key="2">
    <source>
        <dbReference type="EMBL" id="MBT8766682.1"/>
    </source>
</evidence>
<accession>A0ABS5XK49</accession>
<dbReference type="EMBL" id="JAGTIS010000005">
    <property type="protein sequence ID" value="MBT8766682.1"/>
    <property type="molecule type" value="Genomic_DNA"/>
</dbReference>
<feature type="compositionally biased region" description="Pro residues" evidence="1">
    <location>
        <begin position="12"/>
        <end position="24"/>
    </location>
</feature>
<gene>
    <name evidence="2" type="ORF">J7302_11195</name>
</gene>
<comment type="caution">
    <text evidence="2">The sequence shown here is derived from an EMBL/GenBank/DDBJ whole genome shotgun (WGS) entry which is preliminary data.</text>
</comment>
<evidence type="ECO:0000313" key="3">
    <source>
        <dbReference type="Proteomes" id="UP001519667"/>
    </source>
</evidence>
<evidence type="ECO:0000256" key="1">
    <source>
        <dbReference type="SAM" id="MobiDB-lite"/>
    </source>
</evidence>
<reference evidence="2 3" key="1">
    <citation type="submission" date="2021-04" db="EMBL/GenBank/DDBJ databases">
        <title>Pseudomonas boanensis sp. nov., a bacterium isolated from river water used for household purposes in Boane District, Mozambique.</title>
        <authorList>
            <person name="Nicklasson M."/>
            <person name="Martin-Rodriguez A.J."/>
            <person name="Thorell K."/>
            <person name="Neves L."/>
            <person name="Mussagy A."/>
            <person name="Rydberg H.A."/>
            <person name="Hernroth B."/>
            <person name="Svensson-Stadler L."/>
            <person name="Sjoling A."/>
        </authorList>
    </citation>
    <scope>NUCLEOTIDE SEQUENCE [LARGE SCALE GENOMIC DNA]</scope>
    <source>
        <strain evidence="2 3">DB1</strain>
    </source>
</reference>
<keyword evidence="3" id="KW-1185">Reference proteome</keyword>
<feature type="compositionally biased region" description="Basic and acidic residues" evidence="1">
    <location>
        <begin position="38"/>
        <end position="47"/>
    </location>
</feature>
<name>A0ABS5XK49_9GAMM</name>
<dbReference type="Proteomes" id="UP001519667">
    <property type="component" value="Unassembled WGS sequence"/>
</dbReference>